<keyword evidence="4" id="KW-0547">Nucleotide-binding</keyword>
<evidence type="ECO:0000256" key="6">
    <source>
        <dbReference type="ARBA" id="ARBA00023134"/>
    </source>
</evidence>
<comment type="caution">
    <text evidence="10">The sequence shown here is derived from an EMBL/GenBank/DDBJ whole genome shotgun (WGS) entry which is preliminary data.</text>
</comment>
<evidence type="ECO:0000313" key="10">
    <source>
        <dbReference type="EMBL" id="MBU5437689.1"/>
    </source>
</evidence>
<evidence type="ECO:0000259" key="8">
    <source>
        <dbReference type="SMART" id="SM00382"/>
    </source>
</evidence>
<evidence type="ECO:0000256" key="1">
    <source>
        <dbReference type="ARBA" id="ARBA00004413"/>
    </source>
</evidence>
<evidence type="ECO:0000256" key="3">
    <source>
        <dbReference type="ARBA" id="ARBA00022475"/>
    </source>
</evidence>
<dbReference type="SMART" id="SM00962">
    <property type="entry name" value="SRP54"/>
    <property type="match status" value="1"/>
</dbReference>
<feature type="domain" description="AAA+ ATPase" evidence="8">
    <location>
        <begin position="165"/>
        <end position="299"/>
    </location>
</feature>
<accession>A0ABS6E4K5</accession>
<evidence type="ECO:0000313" key="11">
    <source>
        <dbReference type="Proteomes" id="UP000749471"/>
    </source>
</evidence>
<reference evidence="10 11" key="1">
    <citation type="submission" date="2021-06" db="EMBL/GenBank/DDBJ databases">
        <authorList>
            <person name="Sun Q."/>
            <person name="Li D."/>
        </authorList>
    </citation>
    <scope>NUCLEOTIDE SEQUENCE [LARGE SCALE GENOMIC DNA]</scope>
    <source>
        <strain evidence="10 11">MSJ-40</strain>
    </source>
</reference>
<evidence type="ECO:0000256" key="2">
    <source>
        <dbReference type="ARBA" id="ARBA00022448"/>
    </source>
</evidence>
<keyword evidence="10" id="KW-0969">Cilium</keyword>
<keyword evidence="7" id="KW-0472">Membrane</keyword>
<keyword evidence="2" id="KW-0813">Transport</keyword>
<keyword evidence="5" id="KW-0653">Protein transport</keyword>
<keyword evidence="3" id="KW-1003">Cell membrane</keyword>
<dbReference type="SMART" id="SM00382">
    <property type="entry name" value="AAA"/>
    <property type="match status" value="1"/>
</dbReference>
<dbReference type="InterPro" id="IPR047040">
    <property type="entry name" value="FlhF__GTPase_dom"/>
</dbReference>
<keyword evidence="10" id="KW-0282">Flagellum</keyword>
<dbReference type="Proteomes" id="UP000749471">
    <property type="component" value="Unassembled WGS sequence"/>
</dbReference>
<keyword evidence="11" id="KW-1185">Reference proteome</keyword>
<evidence type="ECO:0000256" key="4">
    <source>
        <dbReference type="ARBA" id="ARBA00022741"/>
    </source>
</evidence>
<dbReference type="InterPro" id="IPR003593">
    <property type="entry name" value="AAA+_ATPase"/>
</dbReference>
<comment type="subcellular location">
    <subcellularLocation>
        <location evidence="1">Cell membrane</location>
        <topology evidence="1">Peripheral membrane protein</topology>
        <orientation evidence="1">Cytoplasmic side</orientation>
    </subcellularLocation>
</comment>
<gene>
    <name evidence="10" type="ORF">KQI42_06705</name>
</gene>
<dbReference type="PANTHER" id="PTHR43134">
    <property type="entry name" value="SIGNAL RECOGNITION PARTICLE RECEPTOR SUBUNIT ALPHA"/>
    <property type="match status" value="1"/>
</dbReference>
<keyword evidence="10" id="KW-0966">Cell projection</keyword>
<evidence type="ECO:0000256" key="5">
    <source>
        <dbReference type="ARBA" id="ARBA00022927"/>
    </source>
</evidence>
<keyword evidence="6" id="KW-0342">GTP-binding</keyword>
<feature type="domain" description="SRP54-type proteins GTP-binding" evidence="9">
    <location>
        <begin position="166"/>
        <end position="357"/>
    </location>
</feature>
<protein>
    <submittedName>
        <fullName evidence="10">Flagellar biosynthesis protein FlhF</fullName>
    </submittedName>
</protein>
<dbReference type="InterPro" id="IPR000897">
    <property type="entry name" value="SRP54_GTPase_dom"/>
</dbReference>
<evidence type="ECO:0000256" key="7">
    <source>
        <dbReference type="ARBA" id="ARBA00023136"/>
    </source>
</evidence>
<evidence type="ECO:0000259" key="9">
    <source>
        <dbReference type="SMART" id="SM00962"/>
    </source>
</evidence>
<dbReference type="Pfam" id="PF00448">
    <property type="entry name" value="SRP54"/>
    <property type="match status" value="1"/>
</dbReference>
<dbReference type="EMBL" id="JAHLPM010000004">
    <property type="protein sequence ID" value="MBU5437689.1"/>
    <property type="molecule type" value="Genomic_DNA"/>
</dbReference>
<dbReference type="CDD" id="cd17873">
    <property type="entry name" value="FlhF"/>
    <property type="match status" value="1"/>
</dbReference>
<dbReference type="RefSeq" id="WP_216518034.1">
    <property type="nucleotide sequence ID" value="NZ_JAHLPM010000004.1"/>
</dbReference>
<organism evidence="10 11">
    <name type="scientific">Tissierella simiarum</name>
    <dbReference type="NCBI Taxonomy" id="2841534"/>
    <lineage>
        <taxon>Bacteria</taxon>
        <taxon>Bacillati</taxon>
        <taxon>Bacillota</taxon>
        <taxon>Tissierellia</taxon>
        <taxon>Tissierellales</taxon>
        <taxon>Tissierellaceae</taxon>
        <taxon>Tissierella</taxon>
    </lineage>
</organism>
<sequence>MKIKKYTGSTTHEAMLKLKRELGSDAVVLNTKTVKPKGIFGFLKKSVVEITAAYEEKNMILPTSNINYDNKLNHINNELSELKILMESISKKVAYDEASDLFKLKPFHDILVTNGVDYNISSKILEEINQQINIQNKDETTIKNIIRYNLMEYLGYPKSLSIDENQKVIFFVGPTGVGKTTTLAKIAAKLVLENKYKIGLITCDTYRISAVDQLKTYSDILELPLEIAYNQEDMMKSLACFKDKDIILVDTAGRNHKDVDQREDLKKIIETANKKEIYLVLSAATELKTLNSIVNNYSFIEDFKIIFTKVDETETYGNLFNIRYITKKELSYITTGQNVPDDIEVLDKKVIVEKLIGENEDDRSSR</sequence>
<dbReference type="PANTHER" id="PTHR43134:SF3">
    <property type="entry name" value="FLAGELLAR BIOSYNTHESIS PROTEIN FLHF"/>
    <property type="match status" value="1"/>
</dbReference>
<name>A0ABS6E4K5_9FIRM</name>
<proteinExistence type="predicted"/>